<evidence type="ECO:0000259" key="1">
    <source>
        <dbReference type="Pfam" id="PF02579"/>
    </source>
</evidence>
<name>A0ABT7DNQ8_9ACTN</name>
<evidence type="ECO:0000313" key="2">
    <source>
        <dbReference type="EMBL" id="MDJ1651161.1"/>
    </source>
</evidence>
<dbReference type="PANTHER" id="PTHR42983">
    <property type="entry name" value="DINITROGENASE IRON-MOLYBDENUM COFACTOR PROTEIN-RELATED"/>
    <property type="match status" value="1"/>
</dbReference>
<comment type="caution">
    <text evidence="2">The sequence shown here is derived from an EMBL/GenBank/DDBJ whole genome shotgun (WGS) entry which is preliminary data.</text>
</comment>
<dbReference type="InterPro" id="IPR003731">
    <property type="entry name" value="Di-Nase_FeMo-co_biosynth"/>
</dbReference>
<dbReference type="Gene3D" id="3.30.420.130">
    <property type="entry name" value="Dinitrogenase iron-molybdenum cofactor biosynthesis domain"/>
    <property type="match status" value="1"/>
</dbReference>
<dbReference type="Pfam" id="PF02579">
    <property type="entry name" value="Nitro_FeMo-Co"/>
    <property type="match status" value="1"/>
</dbReference>
<evidence type="ECO:0000313" key="3">
    <source>
        <dbReference type="Proteomes" id="UP001232750"/>
    </source>
</evidence>
<dbReference type="SUPFAM" id="SSF53146">
    <property type="entry name" value="Nitrogenase accessory factor-like"/>
    <property type="match status" value="1"/>
</dbReference>
<dbReference type="Proteomes" id="UP001232750">
    <property type="component" value="Unassembled WGS sequence"/>
</dbReference>
<organism evidence="2 3">
    <name type="scientific">Gordonibacter faecis</name>
    <dbReference type="NCBI Taxonomy" id="3047475"/>
    <lineage>
        <taxon>Bacteria</taxon>
        <taxon>Bacillati</taxon>
        <taxon>Actinomycetota</taxon>
        <taxon>Coriobacteriia</taxon>
        <taxon>Eggerthellales</taxon>
        <taxon>Eggerthellaceae</taxon>
        <taxon>Gordonibacter</taxon>
    </lineage>
</organism>
<proteinExistence type="predicted"/>
<dbReference type="RefSeq" id="WP_283832508.1">
    <property type="nucleotide sequence ID" value="NZ_JASJEU010000020.1"/>
</dbReference>
<protein>
    <submittedName>
        <fullName evidence="2">NifB/NifX family molybdenum-iron cluster-binding protein</fullName>
    </submittedName>
</protein>
<gene>
    <name evidence="2" type="ORF">QNJ86_10150</name>
</gene>
<dbReference type="PANTHER" id="PTHR42983:SF1">
    <property type="entry name" value="IRON-MOLYBDENUM PROTEIN"/>
    <property type="match status" value="1"/>
</dbReference>
<dbReference type="InterPro" id="IPR036105">
    <property type="entry name" value="DiNase_FeMo-co_biosyn_sf"/>
</dbReference>
<sequence length="125" mass="13417">MRIAVASTGLEVAPRFSQCTSYMCYTVSRGVIVECQNMPKPAVSGAKLVSLLSEIGVDVLIVGTIEYDIANLFCHAGVEVIAGASGSAREVAQGYLTRTLTGVDELCHLDDWDREDEPEHNLAEA</sequence>
<dbReference type="EMBL" id="JASJEU010000020">
    <property type="protein sequence ID" value="MDJ1651161.1"/>
    <property type="molecule type" value="Genomic_DNA"/>
</dbReference>
<reference evidence="2 3" key="1">
    <citation type="submission" date="2023-05" db="EMBL/GenBank/DDBJ databases">
        <title>Gordonibacter KGMB12511T sp. nov., isolated from faeces of healthy Korean.</title>
        <authorList>
            <person name="Kim H.S."/>
            <person name="Kim J.-S."/>
            <person name="Suh M.K."/>
            <person name="Eom M.K."/>
            <person name="Do H.E."/>
            <person name="Lee J.-S."/>
        </authorList>
    </citation>
    <scope>NUCLEOTIDE SEQUENCE [LARGE SCALE GENOMIC DNA]</scope>
    <source>
        <strain evidence="2 3">KGMB12511</strain>
    </source>
</reference>
<accession>A0ABT7DNQ8</accession>
<feature type="domain" description="Dinitrogenase iron-molybdenum cofactor biosynthesis" evidence="1">
    <location>
        <begin position="10"/>
        <end position="96"/>
    </location>
</feature>
<keyword evidence="3" id="KW-1185">Reference proteome</keyword>